<gene>
    <name evidence="2" type="ORF">CDAR_311381</name>
</gene>
<evidence type="ECO:0000313" key="3">
    <source>
        <dbReference type="Proteomes" id="UP001054837"/>
    </source>
</evidence>
<sequence>MISDGKRNSDLFPLNFIAGFDLGSCISCGDPKLFLSICSPCGLRVWVSHRKAKIRGFLLPFQMDTAGPCFLIHAAHVFFLSICICSIYRPYVALRGFTSRSHSIHQCAAPPFPPGTRGHS</sequence>
<dbReference type="EMBL" id="BPLQ01011912">
    <property type="protein sequence ID" value="GIY61041.1"/>
    <property type="molecule type" value="Genomic_DNA"/>
</dbReference>
<accession>A0AAV4UT10</accession>
<name>A0AAV4UT10_9ARAC</name>
<keyword evidence="1" id="KW-0812">Transmembrane</keyword>
<reference evidence="2 3" key="1">
    <citation type="submission" date="2021-06" db="EMBL/GenBank/DDBJ databases">
        <title>Caerostris darwini draft genome.</title>
        <authorList>
            <person name="Kono N."/>
            <person name="Arakawa K."/>
        </authorList>
    </citation>
    <scope>NUCLEOTIDE SEQUENCE [LARGE SCALE GENOMIC DNA]</scope>
</reference>
<keyword evidence="3" id="KW-1185">Reference proteome</keyword>
<protein>
    <submittedName>
        <fullName evidence="2">Uncharacterized protein</fullName>
    </submittedName>
</protein>
<proteinExistence type="predicted"/>
<dbReference type="AlphaFoldDB" id="A0AAV4UT10"/>
<evidence type="ECO:0000313" key="2">
    <source>
        <dbReference type="EMBL" id="GIY61041.1"/>
    </source>
</evidence>
<keyword evidence="1" id="KW-0472">Membrane</keyword>
<keyword evidence="1" id="KW-1133">Transmembrane helix</keyword>
<evidence type="ECO:0000256" key="1">
    <source>
        <dbReference type="SAM" id="Phobius"/>
    </source>
</evidence>
<dbReference type="Proteomes" id="UP001054837">
    <property type="component" value="Unassembled WGS sequence"/>
</dbReference>
<feature type="transmembrane region" description="Helical" evidence="1">
    <location>
        <begin position="70"/>
        <end position="91"/>
    </location>
</feature>
<comment type="caution">
    <text evidence="2">The sequence shown here is derived from an EMBL/GenBank/DDBJ whole genome shotgun (WGS) entry which is preliminary data.</text>
</comment>
<organism evidence="2 3">
    <name type="scientific">Caerostris darwini</name>
    <dbReference type="NCBI Taxonomy" id="1538125"/>
    <lineage>
        <taxon>Eukaryota</taxon>
        <taxon>Metazoa</taxon>
        <taxon>Ecdysozoa</taxon>
        <taxon>Arthropoda</taxon>
        <taxon>Chelicerata</taxon>
        <taxon>Arachnida</taxon>
        <taxon>Araneae</taxon>
        <taxon>Araneomorphae</taxon>
        <taxon>Entelegynae</taxon>
        <taxon>Araneoidea</taxon>
        <taxon>Araneidae</taxon>
        <taxon>Caerostris</taxon>
    </lineage>
</organism>